<feature type="signal peptide" evidence="3">
    <location>
        <begin position="1"/>
        <end position="24"/>
    </location>
</feature>
<evidence type="ECO:0000256" key="1">
    <source>
        <dbReference type="SAM" id="MobiDB-lite"/>
    </source>
</evidence>
<protein>
    <submittedName>
        <fullName evidence="6">DUF916 and DUF3324 domain-containing protein</fullName>
    </submittedName>
</protein>
<comment type="caution">
    <text evidence="6">The sequence shown here is derived from an EMBL/GenBank/DDBJ whole genome shotgun (WGS) entry which is preliminary data.</text>
</comment>
<evidence type="ECO:0000256" key="2">
    <source>
        <dbReference type="SAM" id="Phobius"/>
    </source>
</evidence>
<feature type="domain" description="WxL Interacting Protein peptidoglycan binding" evidence="4">
    <location>
        <begin position="30"/>
        <end position="148"/>
    </location>
</feature>
<dbReference type="EMBL" id="JAVBVO010000003">
    <property type="protein sequence ID" value="MDZ5759668.1"/>
    <property type="molecule type" value="Genomic_DNA"/>
</dbReference>
<name>A0AAW9JVN2_CARML</name>
<keyword evidence="2" id="KW-1133">Transmembrane helix</keyword>
<dbReference type="RefSeq" id="WP_322809345.1">
    <property type="nucleotide sequence ID" value="NZ_JAVBVO010000003.1"/>
</dbReference>
<keyword evidence="2" id="KW-0472">Membrane</keyword>
<accession>A0AAW9JVN2</accession>
<evidence type="ECO:0000259" key="5">
    <source>
        <dbReference type="Pfam" id="PF11797"/>
    </source>
</evidence>
<dbReference type="Pfam" id="PF06030">
    <property type="entry name" value="WxLIP_PGBD"/>
    <property type="match status" value="1"/>
</dbReference>
<evidence type="ECO:0000259" key="4">
    <source>
        <dbReference type="Pfam" id="PF06030"/>
    </source>
</evidence>
<dbReference type="AlphaFoldDB" id="A0AAW9JVN2"/>
<dbReference type="Pfam" id="PF11797">
    <property type="entry name" value="WxLIP_HBD"/>
    <property type="match status" value="1"/>
</dbReference>
<feature type="compositionally biased region" description="Basic residues" evidence="1">
    <location>
        <begin position="342"/>
        <end position="362"/>
    </location>
</feature>
<reference evidence="6" key="1">
    <citation type="submission" date="2023-08" db="EMBL/GenBank/DDBJ databases">
        <title>Genomic characterization of piscicolin 126 produced by Carnobacterium maltaromaticum CM22 strain isolated from salmon (Salmo salar).</title>
        <authorList>
            <person name="Gonzalez-Gragera E."/>
            <person name="Garcia-Lopez J.D."/>
            <person name="Teso-Perez C."/>
            <person name="Gimenez-Hernandez I."/>
            <person name="Peralta-Sanchez J.M."/>
            <person name="Valdivia E."/>
            <person name="Montalban-Lopez M."/>
            <person name="Martin-Platero A.M."/>
            <person name="Banos A."/>
            <person name="Martinez-Bueno M."/>
        </authorList>
    </citation>
    <scope>NUCLEOTIDE SEQUENCE</scope>
    <source>
        <strain evidence="6">CM22</strain>
    </source>
</reference>
<dbReference type="Proteomes" id="UP001290462">
    <property type="component" value="Unassembled WGS sequence"/>
</dbReference>
<dbReference type="InterPro" id="IPR010317">
    <property type="entry name" value="WxLIP_PGBD"/>
</dbReference>
<organism evidence="6 7">
    <name type="scientific">Carnobacterium maltaromaticum</name>
    <name type="common">Carnobacterium piscicola</name>
    <dbReference type="NCBI Taxonomy" id="2751"/>
    <lineage>
        <taxon>Bacteria</taxon>
        <taxon>Bacillati</taxon>
        <taxon>Bacillota</taxon>
        <taxon>Bacilli</taxon>
        <taxon>Lactobacillales</taxon>
        <taxon>Carnobacteriaceae</taxon>
        <taxon>Carnobacterium</taxon>
    </lineage>
</organism>
<gene>
    <name evidence="6" type="ORF">RAK27_13480</name>
</gene>
<dbReference type="InterPro" id="IPR021759">
    <property type="entry name" value="WxLIP_HBD"/>
</dbReference>
<evidence type="ECO:0000313" key="6">
    <source>
        <dbReference type="EMBL" id="MDZ5759668.1"/>
    </source>
</evidence>
<feature type="compositionally biased region" description="Polar residues" evidence="1">
    <location>
        <begin position="374"/>
        <end position="383"/>
    </location>
</feature>
<keyword evidence="3" id="KW-0732">Signal</keyword>
<sequence>MKKIISILALCLLGIHYMPMTGEAAETMAYSVKANIPENQINKTLTYFDLKMEPNQRQELTLTVSNSSDEKATILISPNVAMTNQNGVIDYSKMDEKLDSTLKNPVTSLISKAQEVTLEPKESKEVSFTVQMPEKEFDGLILGGFYISKKEDDSASKDKEKDVQIKNKYSYVIGLQIRENTNEVKPVMTLHDIKPVLLNYRTAVTANLKNTEATIMKDLAVDAKVMKKGTTKVLHETKKEGMTMAPNSNFDFPINWDNQSLDPGTYMLQLVAQSGEEKWEFEKEFTISAKDSSNLNKEAVELEKKAPNWILIISVVIGVMFLLILVVVFFISRHQKKKAAEKRARLIKQRKRKKQQELRKRKSSSEGLTKKRPNNQTQKNKVN</sequence>
<feature type="transmembrane region" description="Helical" evidence="2">
    <location>
        <begin position="309"/>
        <end position="332"/>
    </location>
</feature>
<feature type="domain" description="WxL Interacting Protein host binding" evidence="5">
    <location>
        <begin position="161"/>
        <end position="297"/>
    </location>
</feature>
<feature type="chain" id="PRO_5043510907" evidence="3">
    <location>
        <begin position="25"/>
        <end position="383"/>
    </location>
</feature>
<keyword evidence="2" id="KW-0812">Transmembrane</keyword>
<feature type="region of interest" description="Disordered" evidence="1">
    <location>
        <begin position="342"/>
        <end position="383"/>
    </location>
</feature>
<proteinExistence type="predicted"/>
<evidence type="ECO:0000256" key="3">
    <source>
        <dbReference type="SAM" id="SignalP"/>
    </source>
</evidence>
<evidence type="ECO:0000313" key="7">
    <source>
        <dbReference type="Proteomes" id="UP001290462"/>
    </source>
</evidence>